<organism evidence="3 4">
    <name type="scientific">Amphimedon queenslandica</name>
    <name type="common">Sponge</name>
    <dbReference type="NCBI Taxonomy" id="400682"/>
    <lineage>
        <taxon>Eukaryota</taxon>
        <taxon>Metazoa</taxon>
        <taxon>Porifera</taxon>
        <taxon>Demospongiae</taxon>
        <taxon>Heteroscleromorpha</taxon>
        <taxon>Haplosclerida</taxon>
        <taxon>Niphatidae</taxon>
        <taxon>Amphimedon</taxon>
    </lineage>
</organism>
<dbReference type="InterPro" id="IPR050135">
    <property type="entry name" value="dGTPase-like"/>
</dbReference>
<dbReference type="Proteomes" id="UP000007879">
    <property type="component" value="Unassembled WGS sequence"/>
</dbReference>
<evidence type="ECO:0000259" key="2">
    <source>
        <dbReference type="SMART" id="SM00471"/>
    </source>
</evidence>
<dbReference type="Gene3D" id="1.10.3210.10">
    <property type="entry name" value="Hypothetical protein af1432"/>
    <property type="match status" value="1"/>
</dbReference>
<dbReference type="Gene3D" id="3.30.70.2760">
    <property type="match status" value="1"/>
</dbReference>
<dbReference type="EnsemblMetazoa" id="XM_020002171.1">
    <property type="protein sequence ID" value="XP_019857730.1"/>
    <property type="gene ID" value="LOC100631798"/>
</dbReference>
<keyword evidence="4" id="KW-1185">Reference proteome</keyword>
<reference evidence="4" key="1">
    <citation type="journal article" date="2010" name="Nature">
        <title>The Amphimedon queenslandica genome and the evolution of animal complexity.</title>
        <authorList>
            <person name="Srivastava M."/>
            <person name="Simakov O."/>
            <person name="Chapman J."/>
            <person name="Fahey B."/>
            <person name="Gauthier M.E."/>
            <person name="Mitros T."/>
            <person name="Richards G.S."/>
            <person name="Conaco C."/>
            <person name="Dacre M."/>
            <person name="Hellsten U."/>
            <person name="Larroux C."/>
            <person name="Putnam N.H."/>
            <person name="Stanke M."/>
            <person name="Adamska M."/>
            <person name="Darling A."/>
            <person name="Degnan S.M."/>
            <person name="Oakley T.H."/>
            <person name="Plachetzki D.C."/>
            <person name="Zhai Y."/>
            <person name="Adamski M."/>
            <person name="Calcino A."/>
            <person name="Cummins S.F."/>
            <person name="Goodstein D.M."/>
            <person name="Harris C."/>
            <person name="Jackson D.J."/>
            <person name="Leys S.P."/>
            <person name="Shu S."/>
            <person name="Woodcroft B.J."/>
            <person name="Vervoort M."/>
            <person name="Kosik K.S."/>
            <person name="Manning G."/>
            <person name="Degnan B.M."/>
            <person name="Rokhsar D.S."/>
        </authorList>
    </citation>
    <scope>NUCLEOTIDE SEQUENCE [LARGE SCALE GENOMIC DNA]</scope>
</reference>
<dbReference type="Pfam" id="PF01966">
    <property type="entry name" value="HD"/>
    <property type="match status" value="1"/>
</dbReference>
<dbReference type="InterPro" id="IPR006674">
    <property type="entry name" value="HD_domain"/>
</dbReference>
<dbReference type="GO" id="GO:0008832">
    <property type="term" value="F:dGTPase activity"/>
    <property type="evidence" value="ECO:0007669"/>
    <property type="project" value="TreeGrafter"/>
</dbReference>
<sequence>MATGPPVRSEPELDPPQEFVTIMDPVHGSIQLDKYLFKIIDRPEFQRLRKIKQFGESKLCTTDTKILGGVYYVYSGGVHTRFEHSIGVCYIAGQLVEALNKHCPPKEEKLSEWFTPQEKMCVQIAALCHDIGHGPFSHVYDIAVKEYYKKLKSKQKMKEFITSKEDEYGDNEKVDSYVEKEELPKKAKHEYRSALIVERMMEELTFDKRFEKDKSRYIKLIQDMITFSEQGFDNAEETLPSRKTYKQKAFLFEIVANEFTGIDVDKMDYFARDARSIGLPNSFDWRRFTQTAKIIKCEDGFHHICSRDKDVSSLYELFHTRNVLYRSVYKHKTVVIVEDLIKSALKEATIQVKVGQRSYPLIKCWQNMDAFHLIDDSIEDLIMKEIQVITAKPMQSQQLHIKKARITSESPRRHFSRIKDRKLPKFLGRTKKAKHDDDIESKRKDIAICTADTKSEIKTIEKRLKPLTVKFSYGKGSKDPIESHFFYGKFYPQHPFRIPKEEVSKILPSDFEEEEVFWYYDMKDDHGDETKAIVWECLNTDKLPTELKSALEGSYTRKRKLHEEQEEYTTDKDLRDFKRVIKRYRPK</sequence>
<evidence type="ECO:0000313" key="4">
    <source>
        <dbReference type="Proteomes" id="UP000007879"/>
    </source>
</evidence>
<dbReference type="GO" id="GO:0006203">
    <property type="term" value="P:dGTP catabolic process"/>
    <property type="evidence" value="ECO:0007669"/>
    <property type="project" value="TreeGrafter"/>
</dbReference>
<protein>
    <recommendedName>
        <fullName evidence="2">HD/PDEase domain-containing protein</fullName>
    </recommendedName>
</protein>
<dbReference type="SUPFAM" id="SSF109604">
    <property type="entry name" value="HD-domain/PDEase-like"/>
    <property type="match status" value="1"/>
</dbReference>
<dbReference type="InterPro" id="IPR003607">
    <property type="entry name" value="HD/PDEase_dom"/>
</dbReference>
<dbReference type="AlphaFoldDB" id="A0AAN0JLN5"/>
<name>A0AAN0JLN5_AMPQE</name>
<reference evidence="3" key="2">
    <citation type="submission" date="2024-06" db="UniProtKB">
        <authorList>
            <consortium name="EnsemblMetazoa"/>
        </authorList>
    </citation>
    <scope>IDENTIFICATION</scope>
</reference>
<dbReference type="GO" id="GO:0005634">
    <property type="term" value="C:nucleus"/>
    <property type="evidence" value="ECO:0007669"/>
    <property type="project" value="TreeGrafter"/>
</dbReference>
<evidence type="ECO:0000313" key="3">
    <source>
        <dbReference type="EnsemblMetazoa" id="XP_019857730.1"/>
    </source>
</evidence>
<comment type="similarity">
    <text evidence="1">Belongs to the SAMHD1 family.</text>
</comment>
<evidence type="ECO:0000256" key="1">
    <source>
        <dbReference type="ARBA" id="ARBA00005776"/>
    </source>
</evidence>
<dbReference type="PANTHER" id="PTHR11373:SF4">
    <property type="entry name" value="DEOXYNUCLEOSIDE TRIPHOSPHATE TRIPHOSPHOHYDROLASE SAMHD1"/>
    <property type="match status" value="1"/>
</dbReference>
<feature type="domain" description="HD/PDEase" evidence="2">
    <location>
        <begin position="77"/>
        <end position="279"/>
    </location>
</feature>
<accession>A0AAN0JLN5</accession>
<proteinExistence type="inferred from homology"/>
<dbReference type="SMART" id="SM00471">
    <property type="entry name" value="HDc"/>
    <property type="match status" value="1"/>
</dbReference>
<dbReference type="RefSeq" id="XP_019857730.1">
    <property type="nucleotide sequence ID" value="XM_020002171.1"/>
</dbReference>
<dbReference type="PANTHER" id="PTHR11373">
    <property type="entry name" value="DEOXYNUCLEOSIDE TRIPHOSPHATE TRIPHOSPHOHYDROLASE"/>
    <property type="match status" value="1"/>
</dbReference>
<dbReference type="GeneID" id="100631798"/>
<dbReference type="CDD" id="cd00077">
    <property type="entry name" value="HDc"/>
    <property type="match status" value="1"/>
</dbReference>